<name>A0A1M5Z7R6_9FIRM</name>
<evidence type="ECO:0008006" key="3">
    <source>
        <dbReference type="Google" id="ProtNLM"/>
    </source>
</evidence>
<dbReference type="InterPro" id="IPR009097">
    <property type="entry name" value="Cyclic_Pdiesterase"/>
</dbReference>
<sequence>MRKDICAIWILDESTNQKLNEVRGALDVFGIEHGPIYGHITFANLIDIDVDEVLPYTRKFAQGKKSFDINCSALSLLSANCIACIPSVSRKLLRYYEEYHKEFDSYCNMWTRADLELWLPHISLYGSETEDMGAIIREMTDRFHQFKGKVVRLELSIVNENDFEIIYSYDLE</sequence>
<dbReference type="OrthoDB" id="1709631at2"/>
<evidence type="ECO:0000313" key="2">
    <source>
        <dbReference type="Proteomes" id="UP000184389"/>
    </source>
</evidence>
<keyword evidence="2" id="KW-1185">Reference proteome</keyword>
<dbReference type="SUPFAM" id="SSF55144">
    <property type="entry name" value="LigT-like"/>
    <property type="match status" value="1"/>
</dbReference>
<dbReference type="Proteomes" id="UP000184389">
    <property type="component" value="Unassembled WGS sequence"/>
</dbReference>
<dbReference type="RefSeq" id="WP_072745428.1">
    <property type="nucleotide sequence ID" value="NZ_FQXR01000023.1"/>
</dbReference>
<protein>
    <recommendedName>
        <fullName evidence="3">2'-5' RNA ligase superfamily protein</fullName>
    </recommendedName>
</protein>
<proteinExistence type="predicted"/>
<dbReference type="Gene3D" id="3.90.1140.10">
    <property type="entry name" value="Cyclic phosphodiesterase"/>
    <property type="match status" value="1"/>
</dbReference>
<gene>
    <name evidence="1" type="ORF">SAMN02745180_02835</name>
</gene>
<dbReference type="STRING" id="1123281.SAMN02745180_02835"/>
<dbReference type="AlphaFoldDB" id="A0A1M5Z7R6"/>
<evidence type="ECO:0000313" key="1">
    <source>
        <dbReference type="EMBL" id="SHI20275.1"/>
    </source>
</evidence>
<dbReference type="EMBL" id="FQXR01000023">
    <property type="protein sequence ID" value="SHI20275.1"/>
    <property type="molecule type" value="Genomic_DNA"/>
</dbReference>
<accession>A0A1M5Z7R6</accession>
<reference evidence="1 2" key="1">
    <citation type="submission" date="2016-11" db="EMBL/GenBank/DDBJ databases">
        <authorList>
            <person name="Jaros S."/>
            <person name="Januszkiewicz K."/>
            <person name="Wedrychowicz H."/>
        </authorList>
    </citation>
    <scope>NUCLEOTIDE SEQUENCE [LARGE SCALE GENOMIC DNA]</scope>
    <source>
        <strain evidence="1 2">DSM 13106</strain>
    </source>
</reference>
<organism evidence="1 2">
    <name type="scientific">Sporanaerobacter acetigenes DSM 13106</name>
    <dbReference type="NCBI Taxonomy" id="1123281"/>
    <lineage>
        <taxon>Bacteria</taxon>
        <taxon>Bacillati</taxon>
        <taxon>Bacillota</taxon>
        <taxon>Tissierellia</taxon>
        <taxon>Tissierellales</taxon>
        <taxon>Sporanaerobacteraceae</taxon>
        <taxon>Sporanaerobacter</taxon>
    </lineage>
</organism>